<accession>A0A087AE51</accession>
<feature type="compositionally biased region" description="Low complexity" evidence="1">
    <location>
        <begin position="12"/>
        <end position="24"/>
    </location>
</feature>
<keyword evidence="2" id="KW-0812">Transmembrane</keyword>
<name>A0A087AE51_9BIFI</name>
<feature type="region of interest" description="Disordered" evidence="1">
    <location>
        <begin position="1"/>
        <end position="24"/>
    </location>
</feature>
<dbReference type="AlphaFoldDB" id="A0A087AE51"/>
<organism evidence="5 6">
    <name type="scientific">Bifidobacterium choerinum</name>
    <dbReference type="NCBI Taxonomy" id="35760"/>
    <lineage>
        <taxon>Bacteria</taxon>
        <taxon>Bacillati</taxon>
        <taxon>Actinomycetota</taxon>
        <taxon>Actinomycetes</taxon>
        <taxon>Bifidobacteriales</taxon>
        <taxon>Bifidobacteriaceae</taxon>
        <taxon>Bifidobacterium</taxon>
    </lineage>
</organism>
<dbReference type="EMBL" id="JGYU01000007">
    <property type="protein sequence ID" value="KFI57051.1"/>
    <property type="molecule type" value="Genomic_DNA"/>
</dbReference>
<sequence>MSMAPTSLSDASLTTGGTQTSTETGSWAMTTHSVIWSTNTGSPSHRVLRERTEARPALVSCAVVAVVTLLCAANLIDVYGSAGAWALAAVPAAMLGALIAFAGVLPPLRLWWQLFFLVFAQWIVGPVVCLNDTTIGHVIPSFETLRLGWRETFGSFKYLIAIEPPVGNAQGALLAVWTLCLWTAAIAGFFALLDDARWSVAVIALEIAAMVACALLGTAHGVMRGPCGIVFALILIVWLSWRMRMFESGRWISSLVIVVLAAAVAFGGCLLLPAQRTILRDHYEPPLSPSDYTSPLSTMRAYIKSYKDTTVLTAQNLPEGSSVRLAVMDRFDGNVWNLSDSRESRDSANYTRVGTAIGNDIQGKPFTAKFTVRDGLGDDWLPLAGAATAVRFGNEKNAESFYYNVGTDSGLLRGGVKKGLTYTERGVIPDEPSDKQIAEAEAARIDQPKAEDVPNEVGKLASATAGGKSHGGEAAQQLVAMLREQGWFSHGLASDYPSSPGHGNHRITQLLTPDGAMVGDSEQYASAMALMAREIGLPSRVVLGFLPKDKDGDISNARTKADGDGTVIDFTGNDVTAWVEINLEGYGWVPFYPTPKETKTPDDDQNLTPPNPQNLVRQPPLPLTDPLRDETNTTSQSSFGGTEAVEAPEPSKWAQAGRVIGKVALYGSPVWIVLLACGAILLGKAIQLAVLRKRGRPQMRMASGWQSLAVLARQSGIDAHGTRREQSQQIAEQLRLDPTAMQSACRQADYATFSGQDVSDEQATSYWKSIDELRAAMLATLPRMRRWRTRLSLRGVRQMRPVDVTVGYHKAEAAGEQQTAPRRAGESGSANSKHRTFRFPRARH</sequence>
<evidence type="ECO:0000256" key="1">
    <source>
        <dbReference type="SAM" id="MobiDB-lite"/>
    </source>
</evidence>
<evidence type="ECO:0000313" key="6">
    <source>
        <dbReference type="Proteomes" id="UP000028995"/>
    </source>
</evidence>
<feature type="transmembrane region" description="Helical" evidence="2">
    <location>
        <begin position="174"/>
        <end position="193"/>
    </location>
</feature>
<keyword evidence="6" id="KW-1185">Reference proteome</keyword>
<keyword evidence="2" id="KW-0472">Membrane</keyword>
<feature type="compositionally biased region" description="Basic residues" evidence="1">
    <location>
        <begin position="832"/>
        <end position="844"/>
    </location>
</feature>
<reference evidence="5 6" key="1">
    <citation type="submission" date="2014-03" db="EMBL/GenBank/DDBJ databases">
        <title>Genomics of Bifidobacteria.</title>
        <authorList>
            <person name="Ventura M."/>
            <person name="Milani C."/>
            <person name="Lugli G.A."/>
        </authorList>
    </citation>
    <scope>NUCLEOTIDE SEQUENCE [LARGE SCALE GENOMIC DNA]</scope>
    <source>
        <strain evidence="5 6">LMG 10510</strain>
    </source>
</reference>
<keyword evidence="2" id="KW-1133">Transmembrane helix</keyword>
<proteinExistence type="predicted"/>
<feature type="transmembrane region" description="Helical" evidence="2">
    <location>
        <begin position="670"/>
        <end position="691"/>
    </location>
</feature>
<feature type="transmembrane region" description="Helical" evidence="2">
    <location>
        <begin position="200"/>
        <end position="217"/>
    </location>
</feature>
<dbReference type="Pfam" id="PF01841">
    <property type="entry name" value="Transglut_core"/>
    <property type="match status" value="1"/>
</dbReference>
<feature type="region of interest" description="Disordered" evidence="1">
    <location>
        <begin position="812"/>
        <end position="844"/>
    </location>
</feature>
<dbReference type="SUPFAM" id="SSF54001">
    <property type="entry name" value="Cysteine proteinases"/>
    <property type="match status" value="1"/>
</dbReference>
<dbReference type="STRING" id="35760.BCHO_0725"/>
<dbReference type="Proteomes" id="UP000028995">
    <property type="component" value="Unassembled WGS sequence"/>
</dbReference>
<feature type="region of interest" description="Disordered" evidence="1">
    <location>
        <begin position="594"/>
        <end position="651"/>
    </location>
</feature>
<feature type="transmembrane region" description="Helical" evidence="2">
    <location>
        <begin position="253"/>
        <end position="274"/>
    </location>
</feature>
<evidence type="ECO:0000313" key="5">
    <source>
        <dbReference type="EMBL" id="KFI57051.1"/>
    </source>
</evidence>
<dbReference type="InterPro" id="IPR052901">
    <property type="entry name" value="Bact_TGase-like"/>
</dbReference>
<feature type="transmembrane region" description="Helical" evidence="2">
    <location>
        <begin position="56"/>
        <end position="76"/>
    </location>
</feature>
<feature type="compositionally biased region" description="Polar residues" evidence="1">
    <location>
        <begin position="1"/>
        <end position="11"/>
    </location>
</feature>
<dbReference type="InterPro" id="IPR038765">
    <property type="entry name" value="Papain-like_cys_pep_sf"/>
</dbReference>
<feature type="transmembrane region" description="Helical" evidence="2">
    <location>
        <begin position="223"/>
        <end position="241"/>
    </location>
</feature>
<protein>
    <submittedName>
        <fullName evidence="5">Transglutaminase</fullName>
    </submittedName>
</protein>
<feature type="domain" description="Protein-glutamine gamma-glutamyltransferase TgpA N-terminal" evidence="4">
    <location>
        <begin position="67"/>
        <end position="429"/>
    </location>
</feature>
<dbReference type="eggNOG" id="COG1305">
    <property type="taxonomic scope" value="Bacteria"/>
</dbReference>
<dbReference type="Pfam" id="PF11992">
    <property type="entry name" value="TgpA_N"/>
    <property type="match status" value="1"/>
</dbReference>
<gene>
    <name evidence="5" type="ORF">BCHO_0725</name>
</gene>
<dbReference type="OrthoDB" id="3651060at2"/>
<dbReference type="PANTHER" id="PTHR42736:SF1">
    <property type="entry name" value="PROTEIN-GLUTAMINE GAMMA-GLUTAMYLTRANSFERASE"/>
    <property type="match status" value="1"/>
</dbReference>
<evidence type="ECO:0000256" key="2">
    <source>
        <dbReference type="SAM" id="Phobius"/>
    </source>
</evidence>
<feature type="domain" description="Transglutaminase-like" evidence="3">
    <location>
        <begin position="460"/>
        <end position="593"/>
    </location>
</feature>
<dbReference type="InterPro" id="IPR002931">
    <property type="entry name" value="Transglutaminase-like"/>
</dbReference>
<dbReference type="PANTHER" id="PTHR42736">
    <property type="entry name" value="PROTEIN-GLUTAMINE GAMMA-GLUTAMYLTRANSFERASE"/>
    <property type="match status" value="1"/>
</dbReference>
<feature type="transmembrane region" description="Helical" evidence="2">
    <location>
        <begin position="110"/>
        <end position="128"/>
    </location>
</feature>
<dbReference type="Gene3D" id="3.10.620.30">
    <property type="match status" value="1"/>
</dbReference>
<dbReference type="InterPro" id="IPR021878">
    <property type="entry name" value="TgpA_N"/>
</dbReference>
<feature type="transmembrane region" description="Helical" evidence="2">
    <location>
        <begin position="82"/>
        <end position="103"/>
    </location>
</feature>
<evidence type="ECO:0000259" key="4">
    <source>
        <dbReference type="Pfam" id="PF11992"/>
    </source>
</evidence>
<comment type="caution">
    <text evidence="5">The sequence shown here is derived from an EMBL/GenBank/DDBJ whole genome shotgun (WGS) entry which is preliminary data.</text>
</comment>
<evidence type="ECO:0000259" key="3">
    <source>
        <dbReference type="Pfam" id="PF01841"/>
    </source>
</evidence>